<keyword evidence="2" id="KW-1185">Reference proteome</keyword>
<gene>
    <name evidence="1" type="ORF">AB205_0126860</name>
</gene>
<organism evidence="1 2">
    <name type="scientific">Aquarana catesbeiana</name>
    <name type="common">American bullfrog</name>
    <name type="synonym">Rana catesbeiana</name>
    <dbReference type="NCBI Taxonomy" id="8400"/>
    <lineage>
        <taxon>Eukaryota</taxon>
        <taxon>Metazoa</taxon>
        <taxon>Chordata</taxon>
        <taxon>Craniata</taxon>
        <taxon>Vertebrata</taxon>
        <taxon>Euteleostomi</taxon>
        <taxon>Amphibia</taxon>
        <taxon>Batrachia</taxon>
        <taxon>Anura</taxon>
        <taxon>Neobatrachia</taxon>
        <taxon>Ranoidea</taxon>
        <taxon>Ranidae</taxon>
        <taxon>Aquarana</taxon>
    </lineage>
</organism>
<dbReference type="AlphaFoldDB" id="A0A2G9Q987"/>
<evidence type="ECO:0000313" key="2">
    <source>
        <dbReference type="Proteomes" id="UP000228934"/>
    </source>
</evidence>
<protein>
    <submittedName>
        <fullName evidence="1">Uncharacterized protein</fullName>
    </submittedName>
</protein>
<sequence>MNRSFRSFRSILQQSGTVEITSARSIPVISVLRSL</sequence>
<name>A0A2G9Q987_AQUCT</name>
<dbReference type="EMBL" id="KZ060946">
    <property type="protein sequence ID" value="PIO11613.1"/>
    <property type="molecule type" value="Genomic_DNA"/>
</dbReference>
<evidence type="ECO:0000313" key="1">
    <source>
        <dbReference type="EMBL" id="PIO11613.1"/>
    </source>
</evidence>
<reference evidence="2" key="1">
    <citation type="journal article" date="2017" name="Nat. Commun.">
        <title>The North American bullfrog draft genome provides insight into hormonal regulation of long noncoding RNA.</title>
        <authorList>
            <person name="Hammond S.A."/>
            <person name="Warren R.L."/>
            <person name="Vandervalk B.P."/>
            <person name="Kucuk E."/>
            <person name="Khan H."/>
            <person name="Gibb E.A."/>
            <person name="Pandoh P."/>
            <person name="Kirk H."/>
            <person name="Zhao Y."/>
            <person name="Jones M."/>
            <person name="Mungall A.J."/>
            <person name="Coope R."/>
            <person name="Pleasance S."/>
            <person name="Moore R.A."/>
            <person name="Holt R.A."/>
            <person name="Round J.M."/>
            <person name="Ohora S."/>
            <person name="Walle B.V."/>
            <person name="Veldhoen N."/>
            <person name="Helbing C.C."/>
            <person name="Birol I."/>
        </authorList>
    </citation>
    <scope>NUCLEOTIDE SEQUENCE [LARGE SCALE GENOMIC DNA]</scope>
</reference>
<accession>A0A2G9Q987</accession>
<proteinExistence type="predicted"/>
<dbReference type="Proteomes" id="UP000228934">
    <property type="component" value="Unassembled WGS sequence"/>
</dbReference>